<name>A0ABD4UCH5_9BURK</name>
<proteinExistence type="predicted"/>
<gene>
    <name evidence="1" type="ORF">UE95_012575</name>
</gene>
<protein>
    <recommendedName>
        <fullName evidence="3">Phage protein</fullName>
    </recommendedName>
</protein>
<dbReference type="AlphaFoldDB" id="A0ABD4UCH5"/>
<evidence type="ECO:0008006" key="3">
    <source>
        <dbReference type="Google" id="ProtNLM"/>
    </source>
</evidence>
<organism evidence="1 2">
    <name type="scientific">Burkholderia cenocepacia</name>
    <dbReference type="NCBI Taxonomy" id="95486"/>
    <lineage>
        <taxon>Bacteria</taxon>
        <taxon>Pseudomonadati</taxon>
        <taxon>Pseudomonadota</taxon>
        <taxon>Betaproteobacteria</taxon>
        <taxon>Burkholderiales</taxon>
        <taxon>Burkholderiaceae</taxon>
        <taxon>Burkholderia</taxon>
        <taxon>Burkholderia cepacia complex</taxon>
    </lineage>
</organism>
<comment type="caution">
    <text evidence="1">The sequence shown here is derived from an EMBL/GenBank/DDBJ whole genome shotgun (WGS) entry which is preliminary data.</text>
</comment>
<dbReference type="EMBL" id="JYMX02000008">
    <property type="protein sequence ID" value="MCW3712123.1"/>
    <property type="molecule type" value="Genomic_DNA"/>
</dbReference>
<evidence type="ECO:0000313" key="2">
    <source>
        <dbReference type="Proteomes" id="UP000191686"/>
    </source>
</evidence>
<sequence length="103" mass="11866">MFYSMMFNIDGGKEYRGISDGKTWNGWAMPFFTFEVACQFMEDHNKVAVHEKLVYDAASDSFLYETEDYPDDPERFEATVIDGVKYYGVGAGSWVWDGERIDA</sequence>
<dbReference type="Proteomes" id="UP000191686">
    <property type="component" value="Unassembled WGS sequence"/>
</dbReference>
<dbReference type="RefSeq" id="WP_080323400.1">
    <property type="nucleotide sequence ID" value="NZ_JYMX02000008.1"/>
</dbReference>
<reference evidence="1 2" key="2">
    <citation type="journal article" date="2017" name="Front. Microbiol.">
        <title>Genomics Reveals a Unique Clone of Burkholderia cenocepacia Harboring an Actively Excising Novel Genomic Island.</title>
        <authorList>
            <person name="Patil P.P."/>
            <person name="Mali S."/>
            <person name="Midha S."/>
            <person name="Gautam V."/>
            <person name="Dash L."/>
            <person name="Kumar S."/>
            <person name="Shastri J."/>
            <person name="Singhal L."/>
            <person name="Patil P.B."/>
        </authorList>
    </citation>
    <scope>NUCLEOTIDE SEQUENCE [LARGE SCALE GENOMIC DNA]</scope>
    <source>
        <strain evidence="1 2">BC-19</strain>
    </source>
</reference>
<evidence type="ECO:0000313" key="1">
    <source>
        <dbReference type="EMBL" id="MCW3712123.1"/>
    </source>
</evidence>
<reference evidence="1 2" key="1">
    <citation type="journal article" date="2017" name="Front. Microbiol.">
        <title>Genomics reveals a unique clone of Burkholderia cenocepacia harbouring an actively excising novel genomic island.</title>
        <authorList>
            <person name="Patil P."/>
            <person name="Mali S."/>
            <person name="Midha S."/>
            <person name="Gautam V."/>
            <person name="Dash L."/>
            <person name="Kumar S."/>
            <person name="Shastri J."/>
            <person name="Singhal L."/>
            <person name="Patil P.B."/>
        </authorList>
    </citation>
    <scope>NUCLEOTIDE SEQUENCE [LARGE SCALE GENOMIC DNA]</scope>
    <source>
        <strain evidence="1 2">BC-19</strain>
    </source>
</reference>
<accession>A0ABD4UCH5</accession>